<reference evidence="2" key="1">
    <citation type="submission" date="2016-11" db="UniProtKB">
        <authorList>
            <consortium name="WormBaseParasite"/>
        </authorList>
    </citation>
    <scope>IDENTIFICATION</scope>
</reference>
<keyword evidence="1" id="KW-1185">Reference proteome</keyword>
<accession>A0A1I7XWZ2</accession>
<name>A0A1I7XWZ2_9BILA</name>
<dbReference type="AlphaFoldDB" id="A0A1I7XWZ2"/>
<evidence type="ECO:0000313" key="1">
    <source>
        <dbReference type="Proteomes" id="UP000095287"/>
    </source>
</evidence>
<proteinExistence type="predicted"/>
<evidence type="ECO:0000313" key="2">
    <source>
        <dbReference type="WBParaSite" id="L893_g10166.t1"/>
    </source>
</evidence>
<sequence length="84" mass="9516">MALWSSSVRSKRPECGDDQWEMFNDSTKVRRISSSGSMFPLQDAKGRVRPRATAVFKRAWGFNMLLLRLDAAKRTYSTACLVNG</sequence>
<organism evidence="1 2">
    <name type="scientific">Steinernema glaseri</name>
    <dbReference type="NCBI Taxonomy" id="37863"/>
    <lineage>
        <taxon>Eukaryota</taxon>
        <taxon>Metazoa</taxon>
        <taxon>Ecdysozoa</taxon>
        <taxon>Nematoda</taxon>
        <taxon>Chromadorea</taxon>
        <taxon>Rhabditida</taxon>
        <taxon>Tylenchina</taxon>
        <taxon>Panagrolaimomorpha</taxon>
        <taxon>Strongyloidoidea</taxon>
        <taxon>Steinernematidae</taxon>
        <taxon>Steinernema</taxon>
    </lineage>
</organism>
<protein>
    <submittedName>
        <fullName evidence="2">Uncharacterized protein</fullName>
    </submittedName>
</protein>
<dbReference type="WBParaSite" id="L893_g10166.t1">
    <property type="protein sequence ID" value="L893_g10166.t1"/>
    <property type="gene ID" value="L893_g10166"/>
</dbReference>
<dbReference type="Proteomes" id="UP000095287">
    <property type="component" value="Unplaced"/>
</dbReference>